<accession>A0A7Y9YEB8</accession>
<evidence type="ECO:0000313" key="2">
    <source>
        <dbReference type="EMBL" id="NYI10648.1"/>
    </source>
</evidence>
<feature type="transmembrane region" description="Helical" evidence="1">
    <location>
        <begin position="109"/>
        <end position="131"/>
    </location>
</feature>
<feature type="transmembrane region" description="Helical" evidence="1">
    <location>
        <begin position="369"/>
        <end position="390"/>
    </location>
</feature>
<feature type="transmembrane region" description="Helical" evidence="1">
    <location>
        <begin position="314"/>
        <end position="333"/>
    </location>
</feature>
<feature type="transmembrane region" description="Helical" evidence="1">
    <location>
        <begin position="339"/>
        <end position="357"/>
    </location>
</feature>
<keyword evidence="1" id="KW-0812">Transmembrane</keyword>
<reference evidence="2 3" key="1">
    <citation type="submission" date="2020-07" db="EMBL/GenBank/DDBJ databases">
        <title>Sequencing the genomes of 1000 actinobacteria strains.</title>
        <authorList>
            <person name="Klenk H.-P."/>
        </authorList>
    </citation>
    <scope>NUCLEOTIDE SEQUENCE [LARGE SCALE GENOMIC DNA]</scope>
    <source>
        <strain evidence="2 3">DSM 18248</strain>
    </source>
</reference>
<dbReference type="EC" id="2.4.1.-" evidence="2"/>
<feature type="transmembrane region" description="Helical" evidence="1">
    <location>
        <begin position="137"/>
        <end position="155"/>
    </location>
</feature>
<sequence length="449" mass="47045">MSSPMRRGLAWAVWTLLLAGVLLTTISTRYVVNDVLSANLGAWRLATTGMPWLDGFPLEAIETKPGQHLWVRESLHGHQVVFRSPGAIAAGIPAYLWSRGTAPEDFSLVPASVLAVVLTLLTLGLMARALLPHLGHAATMVAVSALALATPVWAVSADSLWPHTVTLLGIAGMAWAASRSPAGSWGTVGAFGGVALWGRLHASVVVAVLGLVVAARRRELRPAVAAGLVSGAFLAGATAWSRWVYGEWDPAGGYASVDVYASRAAEGQRWDQLANLAGLWVSPGRGLLVVTPCILLLLPALARHWRGLPDWATALLLGGLAYSVVQGLMNVFAGGTGFYGYRLMLETMACAFPALTLSAHRAGRVARALLPGLLGAQTVAVAVGAVREAYSVDPDEAWRSNALWWAVTDVPATGAALVAAALVATMAVRVLAPQWYVGGSAAQQSQQRG</sequence>
<organism evidence="2 3">
    <name type="scientific">Nocardioides marinus</name>
    <dbReference type="NCBI Taxonomy" id="374514"/>
    <lineage>
        <taxon>Bacteria</taxon>
        <taxon>Bacillati</taxon>
        <taxon>Actinomycetota</taxon>
        <taxon>Actinomycetes</taxon>
        <taxon>Propionibacteriales</taxon>
        <taxon>Nocardioidaceae</taxon>
        <taxon>Nocardioides</taxon>
    </lineage>
</organism>
<gene>
    <name evidence="2" type="ORF">BKA05_002163</name>
</gene>
<keyword evidence="1" id="KW-0472">Membrane</keyword>
<name>A0A7Y9YEB8_9ACTN</name>
<keyword evidence="2" id="KW-0808">Transferase</keyword>
<dbReference type="GO" id="GO:0016757">
    <property type="term" value="F:glycosyltransferase activity"/>
    <property type="evidence" value="ECO:0007669"/>
    <property type="project" value="UniProtKB-KW"/>
</dbReference>
<feature type="transmembrane region" description="Helical" evidence="1">
    <location>
        <begin position="402"/>
        <end position="424"/>
    </location>
</feature>
<dbReference type="RefSeq" id="WP_179531456.1">
    <property type="nucleotide sequence ID" value="NZ_BAAAPP010000005.1"/>
</dbReference>
<feature type="transmembrane region" description="Helical" evidence="1">
    <location>
        <begin position="190"/>
        <end position="215"/>
    </location>
</feature>
<keyword evidence="1" id="KW-1133">Transmembrane helix</keyword>
<keyword evidence="2" id="KW-0328">Glycosyltransferase</keyword>
<feature type="transmembrane region" description="Helical" evidence="1">
    <location>
        <begin position="222"/>
        <end position="240"/>
    </location>
</feature>
<dbReference type="EMBL" id="JACBZI010000001">
    <property type="protein sequence ID" value="NYI10648.1"/>
    <property type="molecule type" value="Genomic_DNA"/>
</dbReference>
<comment type="caution">
    <text evidence="2">The sequence shown here is derived from an EMBL/GenBank/DDBJ whole genome shotgun (WGS) entry which is preliminary data.</text>
</comment>
<feature type="transmembrane region" description="Helical" evidence="1">
    <location>
        <begin position="160"/>
        <end position="178"/>
    </location>
</feature>
<dbReference type="Proteomes" id="UP000537326">
    <property type="component" value="Unassembled WGS sequence"/>
</dbReference>
<keyword evidence="3" id="KW-1185">Reference proteome</keyword>
<proteinExistence type="predicted"/>
<evidence type="ECO:0000313" key="3">
    <source>
        <dbReference type="Proteomes" id="UP000537326"/>
    </source>
</evidence>
<dbReference type="AlphaFoldDB" id="A0A7Y9YEB8"/>
<evidence type="ECO:0000256" key="1">
    <source>
        <dbReference type="SAM" id="Phobius"/>
    </source>
</evidence>
<feature type="transmembrane region" description="Helical" evidence="1">
    <location>
        <begin position="284"/>
        <end position="302"/>
    </location>
</feature>
<protein>
    <submittedName>
        <fullName evidence="2">Alpha-1,2-mannosyltransferase</fullName>
        <ecNumber evidence="2">2.4.1.-</ecNumber>
    </submittedName>
</protein>